<feature type="signal peptide" evidence="2">
    <location>
        <begin position="1"/>
        <end position="30"/>
    </location>
</feature>
<dbReference type="SUPFAM" id="SSF53850">
    <property type="entry name" value="Periplasmic binding protein-like II"/>
    <property type="match status" value="1"/>
</dbReference>
<organism evidence="3 4">
    <name type="scientific">Ramlibacter aurantiacus</name>
    <dbReference type="NCBI Taxonomy" id="2801330"/>
    <lineage>
        <taxon>Bacteria</taxon>
        <taxon>Pseudomonadati</taxon>
        <taxon>Pseudomonadota</taxon>
        <taxon>Betaproteobacteria</taxon>
        <taxon>Burkholderiales</taxon>
        <taxon>Comamonadaceae</taxon>
        <taxon>Ramlibacter</taxon>
    </lineage>
</organism>
<dbReference type="PANTHER" id="PTHR42928">
    <property type="entry name" value="TRICARBOXYLATE-BINDING PROTEIN"/>
    <property type="match status" value="1"/>
</dbReference>
<dbReference type="InterPro" id="IPR006311">
    <property type="entry name" value="TAT_signal"/>
</dbReference>
<dbReference type="PROSITE" id="PS51318">
    <property type="entry name" value="TAT"/>
    <property type="match status" value="1"/>
</dbReference>
<comment type="similarity">
    <text evidence="1">Belongs to the UPF0065 (bug) family.</text>
</comment>
<dbReference type="PANTHER" id="PTHR42928:SF5">
    <property type="entry name" value="BLR1237 PROTEIN"/>
    <property type="match status" value="1"/>
</dbReference>
<comment type="caution">
    <text evidence="3">The sequence shown here is derived from an EMBL/GenBank/DDBJ whole genome shotgun (WGS) entry which is preliminary data.</text>
</comment>
<feature type="chain" id="PRO_5038132684" evidence="2">
    <location>
        <begin position="31"/>
        <end position="332"/>
    </location>
</feature>
<keyword evidence="2" id="KW-0732">Signal</keyword>
<protein>
    <submittedName>
        <fullName evidence="3">Tripartite tricarboxylate transporter substrate binding protein</fullName>
    </submittedName>
</protein>
<dbReference type="Gene3D" id="3.40.190.150">
    <property type="entry name" value="Bordetella uptake gene, domain 1"/>
    <property type="match status" value="1"/>
</dbReference>
<sequence>MSLPISRRTLLATALAPAAASLGVPRLALAQAADWPKGPVRLTVPFPAGGGVDNVARLLFQRVSEQIGQPVVIENQGGGGGTIASAALARAPADGHHLIFHSVSGAVVNAVTLKNLRYDPINDFAPVTLASRFPLVVVISPTVPAQNIEEFIALARANPGKYSYGSSGVGTSIHIAGELFNTLAGTQIQHVPYKGTVAVMPDLLAGRVHMLIDGVPPQLPHISAGRVRALAVTTTTRSEVLPKVPALNEVLPGYDIPFWTGVFAPARTPQPVLERIASEVRKATQHPEVARKLKETGTEGVGSSPAEFEAYWRKQLTVYDKIVKDANIKVES</sequence>
<dbReference type="EMBL" id="JAEQNA010000009">
    <property type="protein sequence ID" value="MBL0422706.1"/>
    <property type="molecule type" value="Genomic_DNA"/>
</dbReference>
<dbReference type="InterPro" id="IPR042100">
    <property type="entry name" value="Bug_dom1"/>
</dbReference>
<name>A0A937D931_9BURK</name>
<dbReference type="CDD" id="cd13578">
    <property type="entry name" value="PBP2_Bug27"/>
    <property type="match status" value="1"/>
</dbReference>
<dbReference type="RefSeq" id="WP_201685842.1">
    <property type="nucleotide sequence ID" value="NZ_JAEQNA010000009.1"/>
</dbReference>
<evidence type="ECO:0000256" key="2">
    <source>
        <dbReference type="SAM" id="SignalP"/>
    </source>
</evidence>
<proteinExistence type="inferred from homology"/>
<accession>A0A937D931</accession>
<evidence type="ECO:0000313" key="3">
    <source>
        <dbReference type="EMBL" id="MBL0422706.1"/>
    </source>
</evidence>
<dbReference type="Proteomes" id="UP000613011">
    <property type="component" value="Unassembled WGS sequence"/>
</dbReference>
<dbReference type="AlphaFoldDB" id="A0A937D931"/>
<reference evidence="3" key="1">
    <citation type="submission" date="2021-01" db="EMBL/GenBank/DDBJ databases">
        <title>Ramlibacter sp. strain AW1 16S ribosomal RNA gene Genome sequencing and assembly.</title>
        <authorList>
            <person name="Kang M."/>
        </authorList>
    </citation>
    <scope>NUCLEOTIDE SEQUENCE</scope>
    <source>
        <strain evidence="3">AW1</strain>
    </source>
</reference>
<gene>
    <name evidence="3" type="ORF">JI739_20395</name>
</gene>
<dbReference type="PIRSF" id="PIRSF017082">
    <property type="entry name" value="YflP"/>
    <property type="match status" value="1"/>
</dbReference>
<evidence type="ECO:0000256" key="1">
    <source>
        <dbReference type="ARBA" id="ARBA00006987"/>
    </source>
</evidence>
<dbReference type="Gene3D" id="3.40.190.10">
    <property type="entry name" value="Periplasmic binding protein-like II"/>
    <property type="match status" value="1"/>
</dbReference>
<dbReference type="Pfam" id="PF03401">
    <property type="entry name" value="TctC"/>
    <property type="match status" value="1"/>
</dbReference>
<evidence type="ECO:0000313" key="4">
    <source>
        <dbReference type="Proteomes" id="UP000613011"/>
    </source>
</evidence>
<keyword evidence="4" id="KW-1185">Reference proteome</keyword>
<dbReference type="InterPro" id="IPR005064">
    <property type="entry name" value="BUG"/>
</dbReference>